<reference evidence="1" key="1">
    <citation type="journal article" date="2020" name="Stud. Mycol.">
        <title>101 Dothideomycetes genomes: a test case for predicting lifestyles and emergence of pathogens.</title>
        <authorList>
            <person name="Haridas S."/>
            <person name="Albert R."/>
            <person name="Binder M."/>
            <person name="Bloem J."/>
            <person name="Labutti K."/>
            <person name="Salamov A."/>
            <person name="Andreopoulos B."/>
            <person name="Baker S."/>
            <person name="Barry K."/>
            <person name="Bills G."/>
            <person name="Bluhm B."/>
            <person name="Cannon C."/>
            <person name="Castanera R."/>
            <person name="Culley D."/>
            <person name="Daum C."/>
            <person name="Ezra D."/>
            <person name="Gonzalez J."/>
            <person name="Henrissat B."/>
            <person name="Kuo A."/>
            <person name="Liang C."/>
            <person name="Lipzen A."/>
            <person name="Lutzoni F."/>
            <person name="Magnuson J."/>
            <person name="Mondo S."/>
            <person name="Nolan M."/>
            <person name="Ohm R."/>
            <person name="Pangilinan J."/>
            <person name="Park H.-J."/>
            <person name="Ramirez L."/>
            <person name="Alfaro M."/>
            <person name="Sun H."/>
            <person name="Tritt A."/>
            <person name="Yoshinaga Y."/>
            <person name="Zwiers L.-H."/>
            <person name="Turgeon B."/>
            <person name="Goodwin S."/>
            <person name="Spatafora J."/>
            <person name="Crous P."/>
            <person name="Grigoriev I."/>
        </authorList>
    </citation>
    <scope>NUCLEOTIDE SEQUENCE</scope>
    <source>
        <strain evidence="1">CBS 110217</strain>
    </source>
</reference>
<evidence type="ECO:0008006" key="3">
    <source>
        <dbReference type="Google" id="ProtNLM"/>
    </source>
</evidence>
<protein>
    <recommendedName>
        <fullName evidence="3">F-box domain-containing protein</fullName>
    </recommendedName>
</protein>
<proteinExistence type="predicted"/>
<dbReference type="OrthoDB" id="5279008at2759"/>
<evidence type="ECO:0000313" key="2">
    <source>
        <dbReference type="Proteomes" id="UP000799777"/>
    </source>
</evidence>
<dbReference type="Proteomes" id="UP000799777">
    <property type="component" value="Unassembled WGS sequence"/>
</dbReference>
<organism evidence="1 2">
    <name type="scientific">Setomelanomma holmii</name>
    <dbReference type="NCBI Taxonomy" id="210430"/>
    <lineage>
        <taxon>Eukaryota</taxon>
        <taxon>Fungi</taxon>
        <taxon>Dikarya</taxon>
        <taxon>Ascomycota</taxon>
        <taxon>Pezizomycotina</taxon>
        <taxon>Dothideomycetes</taxon>
        <taxon>Pleosporomycetidae</taxon>
        <taxon>Pleosporales</taxon>
        <taxon>Pleosporineae</taxon>
        <taxon>Phaeosphaeriaceae</taxon>
        <taxon>Setomelanomma</taxon>
    </lineage>
</organism>
<keyword evidence="2" id="KW-1185">Reference proteome</keyword>
<dbReference type="AlphaFoldDB" id="A0A9P4LH27"/>
<evidence type="ECO:0000313" key="1">
    <source>
        <dbReference type="EMBL" id="KAF2024963.1"/>
    </source>
</evidence>
<name>A0A9P4LH27_9PLEO</name>
<sequence length="420" mass="47776">MTSPLERLPVEVCELILCDLDLAGYRNFRIASRQLHLLSLSTFSKRFFPRLTTTLGSPSLDRLVKISNHQNLCDVVTRLDIKLLTHREYKLLTNIAKVGIYPPPKRFPVVSTIKHEHIKGEATLYNDVLSRKYPQCIVDRLTRALHGFSNLKTIRFRTEYSEPAGWVPVDMPNGDQLFRAKCFTAVFDAIFKSEVQLEEFGMSKKKKTTGLFKRLNLHYPALQFPFSSHPSLRHCFAHLQSLDLSIITTHQGDIRVPGWENGLSHFIMCAPALKSLALSLGRDKHVSEHSAVIVRSLALSCHLPLLERFHLVNSTLTEGYMTAFMARHRDSIHELIFKNCRMMYGTWMPFLKSLQDFDGLQCLRLSLQEGLGSPGIIWPKPKAKITLDVQDSGRSMRDMLENVVAKHSAEANNATADHGW</sequence>
<comment type="caution">
    <text evidence="1">The sequence shown here is derived from an EMBL/GenBank/DDBJ whole genome shotgun (WGS) entry which is preliminary data.</text>
</comment>
<gene>
    <name evidence="1" type="ORF">EK21DRAFT_77580</name>
</gene>
<dbReference type="SUPFAM" id="SSF52047">
    <property type="entry name" value="RNI-like"/>
    <property type="match status" value="1"/>
</dbReference>
<dbReference type="EMBL" id="ML978279">
    <property type="protein sequence ID" value="KAF2024963.1"/>
    <property type="molecule type" value="Genomic_DNA"/>
</dbReference>
<accession>A0A9P4LH27</accession>